<feature type="compositionally biased region" description="Basic and acidic residues" evidence="1">
    <location>
        <begin position="53"/>
        <end position="67"/>
    </location>
</feature>
<organism evidence="2 3">
    <name type="scientific">Diversispora eburnea</name>
    <dbReference type="NCBI Taxonomy" id="1213867"/>
    <lineage>
        <taxon>Eukaryota</taxon>
        <taxon>Fungi</taxon>
        <taxon>Fungi incertae sedis</taxon>
        <taxon>Mucoromycota</taxon>
        <taxon>Glomeromycotina</taxon>
        <taxon>Glomeromycetes</taxon>
        <taxon>Diversisporales</taxon>
        <taxon>Diversisporaceae</taxon>
        <taxon>Diversispora</taxon>
    </lineage>
</organism>
<evidence type="ECO:0000256" key="1">
    <source>
        <dbReference type="SAM" id="MobiDB-lite"/>
    </source>
</evidence>
<dbReference type="EMBL" id="CAJVPK010003006">
    <property type="protein sequence ID" value="CAG8622090.1"/>
    <property type="molecule type" value="Genomic_DNA"/>
</dbReference>
<feature type="region of interest" description="Disordered" evidence="1">
    <location>
        <begin position="35"/>
        <end position="79"/>
    </location>
</feature>
<sequence>MLLLYALDVIASPEEETWRLCPCLPGKLHGYVNKARVAKPHSPKQTTNLPNSTEDKDTHSRSRDVTTKEPPAGYSRLDL</sequence>
<feature type="compositionally biased region" description="Polar residues" evidence="1">
    <location>
        <begin position="43"/>
        <end position="52"/>
    </location>
</feature>
<keyword evidence="3" id="KW-1185">Reference proteome</keyword>
<feature type="non-terminal residue" evidence="2">
    <location>
        <position position="1"/>
    </location>
</feature>
<dbReference type="Proteomes" id="UP000789706">
    <property type="component" value="Unassembled WGS sequence"/>
</dbReference>
<protein>
    <submittedName>
        <fullName evidence="2">7176_t:CDS:1</fullName>
    </submittedName>
</protein>
<accession>A0A9N9CZN0</accession>
<proteinExistence type="predicted"/>
<name>A0A9N9CZN0_9GLOM</name>
<evidence type="ECO:0000313" key="3">
    <source>
        <dbReference type="Proteomes" id="UP000789706"/>
    </source>
</evidence>
<gene>
    <name evidence="2" type="ORF">DEBURN_LOCUS10414</name>
</gene>
<comment type="caution">
    <text evidence="2">The sequence shown here is derived from an EMBL/GenBank/DDBJ whole genome shotgun (WGS) entry which is preliminary data.</text>
</comment>
<reference evidence="2" key="1">
    <citation type="submission" date="2021-06" db="EMBL/GenBank/DDBJ databases">
        <authorList>
            <person name="Kallberg Y."/>
            <person name="Tangrot J."/>
            <person name="Rosling A."/>
        </authorList>
    </citation>
    <scope>NUCLEOTIDE SEQUENCE</scope>
    <source>
        <strain evidence="2">AZ414A</strain>
    </source>
</reference>
<evidence type="ECO:0000313" key="2">
    <source>
        <dbReference type="EMBL" id="CAG8622090.1"/>
    </source>
</evidence>
<dbReference type="AlphaFoldDB" id="A0A9N9CZN0"/>